<dbReference type="InterPro" id="IPR005511">
    <property type="entry name" value="SMP-30"/>
</dbReference>
<evidence type="ECO:0000259" key="4">
    <source>
        <dbReference type="Pfam" id="PF08450"/>
    </source>
</evidence>
<dbReference type="SMR" id="A0A482WWT9"/>
<feature type="domain" description="SMP-30/Gluconolactonase/LRE-like region" evidence="4">
    <location>
        <begin position="36"/>
        <end position="301"/>
    </location>
</feature>
<dbReference type="OrthoDB" id="423498at2759"/>
<feature type="binding site" evidence="2">
    <location>
        <position position="131"/>
    </location>
    <ligand>
        <name>substrate</name>
    </ligand>
</feature>
<dbReference type="PRINTS" id="PR01790">
    <property type="entry name" value="SMP30FAMILY"/>
</dbReference>
<comment type="caution">
    <text evidence="5">The sequence shown here is derived from an EMBL/GenBank/DDBJ whole genome shotgun (WGS) entry which is preliminary data.</text>
</comment>
<keyword evidence="6" id="KW-1185">Reference proteome</keyword>
<dbReference type="GO" id="GO:0004341">
    <property type="term" value="F:gluconolactonase activity"/>
    <property type="evidence" value="ECO:0007669"/>
    <property type="project" value="TreeGrafter"/>
</dbReference>
<dbReference type="GO" id="GO:0019853">
    <property type="term" value="P:L-ascorbic acid biosynthetic process"/>
    <property type="evidence" value="ECO:0007669"/>
    <property type="project" value="TreeGrafter"/>
</dbReference>
<dbReference type="InParanoid" id="A0A482WWT9"/>
<dbReference type="InterPro" id="IPR013658">
    <property type="entry name" value="SGL"/>
</dbReference>
<feature type="signal peptide" evidence="3">
    <location>
        <begin position="1"/>
        <end position="23"/>
    </location>
</feature>
<accession>A0A482WWT9</accession>
<evidence type="ECO:0000256" key="3">
    <source>
        <dbReference type="SAM" id="SignalP"/>
    </source>
</evidence>
<dbReference type="PANTHER" id="PTHR10907">
    <property type="entry name" value="REGUCALCIN"/>
    <property type="match status" value="1"/>
</dbReference>
<dbReference type="Proteomes" id="UP000291343">
    <property type="component" value="Unassembled WGS sequence"/>
</dbReference>
<dbReference type="InterPro" id="IPR011042">
    <property type="entry name" value="6-blade_b-propeller_TolB-like"/>
</dbReference>
<evidence type="ECO:0000313" key="6">
    <source>
        <dbReference type="Proteomes" id="UP000291343"/>
    </source>
</evidence>
<keyword evidence="3" id="KW-0732">Signal</keyword>
<name>A0A482WWT9_LAOST</name>
<dbReference type="Gene3D" id="2.120.10.30">
    <property type="entry name" value="TolB, C-terminal domain"/>
    <property type="match status" value="1"/>
</dbReference>
<dbReference type="Pfam" id="PF08450">
    <property type="entry name" value="SGL"/>
    <property type="match status" value="1"/>
</dbReference>
<dbReference type="GO" id="GO:0005509">
    <property type="term" value="F:calcium ion binding"/>
    <property type="evidence" value="ECO:0007669"/>
    <property type="project" value="TreeGrafter"/>
</dbReference>
<dbReference type="EMBL" id="QKKF02022863">
    <property type="protein sequence ID" value="RZF37965.1"/>
    <property type="molecule type" value="Genomic_DNA"/>
</dbReference>
<evidence type="ECO:0000256" key="1">
    <source>
        <dbReference type="ARBA" id="ARBA00008853"/>
    </source>
</evidence>
<evidence type="ECO:0000313" key="5">
    <source>
        <dbReference type="EMBL" id="RZF37965.1"/>
    </source>
</evidence>
<dbReference type="AlphaFoldDB" id="A0A482WWT9"/>
<feature type="chain" id="PRO_5019788605" description="SMP-30/Gluconolactonase/LRE-like region domain-containing protein" evidence="3">
    <location>
        <begin position="24"/>
        <end position="340"/>
    </location>
</feature>
<dbReference type="PANTHER" id="PTHR10907:SF66">
    <property type="entry name" value="MIP34848P1-RELATED"/>
    <property type="match status" value="1"/>
</dbReference>
<protein>
    <recommendedName>
        <fullName evidence="4">SMP-30/Gluconolactonase/LRE-like region domain-containing protein</fullName>
    </recommendedName>
</protein>
<dbReference type="STRING" id="195883.A0A482WWT9"/>
<gene>
    <name evidence="5" type="ORF">LSTR_LSTR005465</name>
</gene>
<comment type="similarity">
    <text evidence="1">Belongs to the SMP-30/CGR1 family.</text>
</comment>
<dbReference type="SUPFAM" id="SSF63829">
    <property type="entry name" value="Calcium-dependent phosphotriesterase"/>
    <property type="match status" value="1"/>
</dbReference>
<organism evidence="5 6">
    <name type="scientific">Laodelphax striatellus</name>
    <name type="common">Small brown planthopper</name>
    <name type="synonym">Delphax striatella</name>
    <dbReference type="NCBI Taxonomy" id="195883"/>
    <lineage>
        <taxon>Eukaryota</taxon>
        <taxon>Metazoa</taxon>
        <taxon>Ecdysozoa</taxon>
        <taxon>Arthropoda</taxon>
        <taxon>Hexapoda</taxon>
        <taxon>Insecta</taxon>
        <taxon>Pterygota</taxon>
        <taxon>Neoptera</taxon>
        <taxon>Paraneoptera</taxon>
        <taxon>Hemiptera</taxon>
        <taxon>Auchenorrhyncha</taxon>
        <taxon>Fulgoroidea</taxon>
        <taxon>Delphacidae</taxon>
        <taxon>Criomorphinae</taxon>
        <taxon>Laodelphax</taxon>
    </lineage>
</organism>
<evidence type="ECO:0000256" key="2">
    <source>
        <dbReference type="PIRSR" id="PIRSR605511-2"/>
    </source>
</evidence>
<reference evidence="5 6" key="1">
    <citation type="journal article" date="2017" name="Gigascience">
        <title>Genome sequence of the small brown planthopper, Laodelphax striatellus.</title>
        <authorList>
            <person name="Zhu J."/>
            <person name="Jiang F."/>
            <person name="Wang X."/>
            <person name="Yang P."/>
            <person name="Bao Y."/>
            <person name="Zhao W."/>
            <person name="Wang W."/>
            <person name="Lu H."/>
            <person name="Wang Q."/>
            <person name="Cui N."/>
            <person name="Li J."/>
            <person name="Chen X."/>
            <person name="Luo L."/>
            <person name="Yu J."/>
            <person name="Kang L."/>
            <person name="Cui F."/>
        </authorList>
    </citation>
    <scope>NUCLEOTIDE SEQUENCE [LARGE SCALE GENOMIC DNA]</scope>
    <source>
        <strain evidence="5">Lst14</strain>
    </source>
</reference>
<sequence>MFQVEKCICLVLLFTSTSVYVKGYKVKSISKTVFQWAHSPYWDAGSQTLYFADINGGTVSSYQPSTKKLNTAKVDIENNGTCSVIIPIKGQKNKYAVGVNNCVANITWDGTSSSTSKPSIIVELNQNKTIRTHTGKADPMGRMWIGTVGPFRENSQGQEQPDYYKAGNEYMITASGKAVVKIADVSIPDGLAWNADKTKMYFVDCYEKKIVVYDYDNGSGDISNMKVVFDTKANNIDGYPAGLTIDTEGKLWVAQFFNGTVLRIDPESGKLLKTIEIPAKEATSVAFGGEKLDVLYVTSARIFQHVLPPTKYSGRVFAVTGLKSAGNPVTGYPGQPILAI</sequence>
<proteinExistence type="inferred from homology"/>